<sequence>MQTYFLFIAIICYTTFQTFFTYNNTTVRLFMFSTTVVTGLILTKVSIAASRLTNEAHLSYGRLIRVTFNKYPVELQIQLRMFIQRLSGPTIGFYCLDIFEITYSTYASIIAALGQNFLLVIDFVQSYAQLKEEHYTSSELDISDVFNATFSLNTLVSEEINMIQEKLL</sequence>
<dbReference type="AlphaFoldDB" id="A0A132A0N1"/>
<name>A0A132A0N1_SARSC</name>
<dbReference type="EMBL" id="JXLN01009097">
    <property type="protein sequence ID" value="KPM04507.1"/>
    <property type="molecule type" value="Genomic_DNA"/>
</dbReference>
<organism evidence="1 2">
    <name type="scientific">Sarcoptes scabiei</name>
    <name type="common">Itch mite</name>
    <name type="synonym">Acarus scabiei</name>
    <dbReference type="NCBI Taxonomy" id="52283"/>
    <lineage>
        <taxon>Eukaryota</taxon>
        <taxon>Metazoa</taxon>
        <taxon>Ecdysozoa</taxon>
        <taxon>Arthropoda</taxon>
        <taxon>Chelicerata</taxon>
        <taxon>Arachnida</taxon>
        <taxon>Acari</taxon>
        <taxon>Acariformes</taxon>
        <taxon>Sarcoptiformes</taxon>
        <taxon>Astigmata</taxon>
        <taxon>Psoroptidia</taxon>
        <taxon>Sarcoptoidea</taxon>
        <taxon>Sarcoptidae</taxon>
        <taxon>Sarcoptinae</taxon>
        <taxon>Sarcoptes</taxon>
    </lineage>
</organism>
<reference evidence="1 2" key="1">
    <citation type="journal article" date="2015" name="Parasit. Vectors">
        <title>Draft genome of the scabies mite.</title>
        <authorList>
            <person name="Rider S.D.Jr."/>
            <person name="Morgan M.S."/>
            <person name="Arlian L.G."/>
        </authorList>
    </citation>
    <scope>NUCLEOTIDE SEQUENCE [LARGE SCALE GENOMIC DNA]</scope>
    <source>
        <strain evidence="1">Arlian Lab</strain>
    </source>
</reference>
<proteinExistence type="predicted"/>
<dbReference type="VEuPathDB" id="VectorBase:SSCA005407"/>
<gene>
    <name evidence="1" type="ORF">QR98_0029560</name>
</gene>
<evidence type="ECO:0000313" key="2">
    <source>
        <dbReference type="Proteomes" id="UP000616769"/>
    </source>
</evidence>
<dbReference type="Proteomes" id="UP000616769">
    <property type="component" value="Unassembled WGS sequence"/>
</dbReference>
<accession>A0A132A0N1</accession>
<evidence type="ECO:0000313" key="1">
    <source>
        <dbReference type="EMBL" id="KPM04507.1"/>
    </source>
</evidence>
<dbReference type="OrthoDB" id="6478931at2759"/>
<comment type="caution">
    <text evidence="1">The sequence shown here is derived from an EMBL/GenBank/DDBJ whole genome shotgun (WGS) entry which is preliminary data.</text>
</comment>
<protein>
    <submittedName>
        <fullName evidence="1">Uncharacterized protein</fullName>
    </submittedName>
</protein>